<dbReference type="EMBL" id="CP019645">
    <property type="protein sequence ID" value="AQQ59703.1"/>
    <property type="molecule type" value="Genomic_DNA"/>
</dbReference>
<reference evidence="3 4" key="1">
    <citation type="submission" date="2017-02" db="EMBL/GenBank/DDBJ databases">
        <title>Whole genome sequencing of Helicobacter bilis strain AAQJH.</title>
        <authorList>
            <person name="Conlan S."/>
            <person name="Thomas P.J."/>
            <person name="Mullikin J."/>
            <person name="Palmore T.N."/>
            <person name="Frank K.M."/>
            <person name="Segre J.A."/>
        </authorList>
    </citation>
    <scope>NUCLEOTIDE SEQUENCE [LARGE SCALE GENOMIC DNA]</scope>
    <source>
        <strain evidence="3 4">AAQJH</strain>
    </source>
</reference>
<dbReference type="KEGG" id="hbl:XJ32_05955"/>
<feature type="compositionally biased region" description="Polar residues" evidence="1">
    <location>
        <begin position="8"/>
        <end position="20"/>
    </location>
</feature>
<dbReference type="Pfam" id="PF02120">
    <property type="entry name" value="Flg_hook"/>
    <property type="match status" value="1"/>
</dbReference>
<sequence length="636" mass="70948">MVADMNVSGISQSQATPTDSPKQKADTDTTTLSFSEALASKEQKDSTKIKDSKETKESEKKTDKKDMKESKEAKDSKDSKNVAKESEPNPLTTKPNKKQDEATLAKALKESKEEDKDTESSEEIDAQEIDLQDKLKEAKEGKTDKMESSPKDSKIAKKEDSTKTKDKKDNANKLDVTAESMQQNSENVAEVDEEISTKKDEVKPTDSKAKNVVQDKESQLKSLNDVKKEAQARNLNLQKMEIIENGKKNPINPQDLMDRSLLEGNKERLAFSLQDKGQAISTSLAKTNMQDMGEQAKKDALLAELLNRYDANANAKRKAQNEMEKLQFKIGDGDKSMVIERTHIQPKNITESKVRNEIMEQEFLEELQGITGDEDLADILEVNRAKITAHIAQQSSKIANGKDSVMIQKTYQGWAQQGQFLDPKEIKDSKNVAFEMDVQKPFDALFAENLKTDSKAKEAEVISKMDKKVEEAPKEKVDAKQEVGSVHTKQEVNMKNAMAREAMKHFASQFKEEILNYKPPITRINLELNPANLGQVAMTISKKGKDLQVSITSNANVMTMFVQNAQELRQNLMQIGFNSLDLNFSTHDGGGSNAGQNDPKDQKDGNIKLQSIEEAEAQAQLGNIPQSLEIALPQYA</sequence>
<gene>
    <name evidence="3" type="ORF">XJ32_05955</name>
</gene>
<dbReference type="AlphaFoldDB" id="A0A1Q2LH37"/>
<feature type="compositionally biased region" description="Acidic residues" evidence="1">
    <location>
        <begin position="120"/>
        <end position="130"/>
    </location>
</feature>
<proteinExistence type="predicted"/>
<feature type="compositionally biased region" description="Basic and acidic residues" evidence="1">
    <location>
        <begin position="195"/>
        <end position="227"/>
    </location>
</feature>
<dbReference type="InterPro" id="IPR021136">
    <property type="entry name" value="Flagellar_hook_control-like_C"/>
</dbReference>
<dbReference type="InterPro" id="IPR038610">
    <property type="entry name" value="FliK-like_C_sf"/>
</dbReference>
<evidence type="ECO:0000313" key="4">
    <source>
        <dbReference type="Proteomes" id="UP000188298"/>
    </source>
</evidence>
<organism evidence="3 4">
    <name type="scientific">Helicobacter bilis</name>
    <dbReference type="NCBI Taxonomy" id="37372"/>
    <lineage>
        <taxon>Bacteria</taxon>
        <taxon>Pseudomonadati</taxon>
        <taxon>Campylobacterota</taxon>
        <taxon>Epsilonproteobacteria</taxon>
        <taxon>Campylobacterales</taxon>
        <taxon>Helicobacteraceae</taxon>
        <taxon>Helicobacter</taxon>
    </lineage>
</organism>
<dbReference type="RefSeq" id="WP_077388669.1">
    <property type="nucleotide sequence ID" value="NZ_CP019645.1"/>
</dbReference>
<feature type="compositionally biased region" description="Basic and acidic residues" evidence="1">
    <location>
        <begin position="97"/>
        <end position="119"/>
    </location>
</feature>
<dbReference type="Proteomes" id="UP000188298">
    <property type="component" value="Chromosome"/>
</dbReference>
<feature type="region of interest" description="Disordered" evidence="1">
    <location>
        <begin position="1"/>
        <end position="227"/>
    </location>
</feature>
<evidence type="ECO:0000259" key="2">
    <source>
        <dbReference type="Pfam" id="PF02120"/>
    </source>
</evidence>
<feature type="domain" description="Flagellar hook-length control protein-like C-terminal" evidence="2">
    <location>
        <begin position="513"/>
        <end position="591"/>
    </location>
</feature>
<accession>A0A1Q2LH37</accession>
<protein>
    <recommendedName>
        <fullName evidence="2">Flagellar hook-length control protein-like C-terminal domain-containing protein</fullName>
    </recommendedName>
</protein>
<feature type="compositionally biased region" description="Basic and acidic residues" evidence="1">
    <location>
        <begin position="39"/>
        <end position="87"/>
    </location>
</feature>
<feature type="compositionally biased region" description="Basic and acidic residues" evidence="1">
    <location>
        <begin position="131"/>
        <end position="172"/>
    </location>
</feature>
<evidence type="ECO:0000256" key="1">
    <source>
        <dbReference type="SAM" id="MobiDB-lite"/>
    </source>
</evidence>
<dbReference type="Gene3D" id="3.30.750.140">
    <property type="match status" value="1"/>
</dbReference>
<name>A0A1Q2LH37_9HELI</name>
<evidence type="ECO:0000313" key="3">
    <source>
        <dbReference type="EMBL" id="AQQ59703.1"/>
    </source>
</evidence>